<dbReference type="PROSITE" id="PS50937">
    <property type="entry name" value="HTH_MERR_2"/>
    <property type="match status" value="1"/>
</dbReference>
<evidence type="ECO:0000256" key="4">
    <source>
        <dbReference type="SAM" id="MobiDB-lite"/>
    </source>
</evidence>
<dbReference type="CDD" id="cd01109">
    <property type="entry name" value="HTH_YyaN"/>
    <property type="match status" value="1"/>
</dbReference>
<dbReference type="InterPro" id="IPR015358">
    <property type="entry name" value="Tscrpt_reg_MerR_DNA-bd"/>
</dbReference>
<name>A0ABV6STB4_AZOPA</name>
<feature type="domain" description="HTH merR-type" evidence="5">
    <location>
        <begin position="4"/>
        <end position="73"/>
    </location>
</feature>
<keyword evidence="1" id="KW-0805">Transcription regulation</keyword>
<gene>
    <name evidence="6" type="ORF">ACFFGX_19160</name>
</gene>
<accession>A0ABV6STB4</accession>
<dbReference type="EMBL" id="JBHLSS010000125">
    <property type="protein sequence ID" value="MFC0711570.1"/>
    <property type="molecule type" value="Genomic_DNA"/>
</dbReference>
<dbReference type="Pfam" id="PF00376">
    <property type="entry name" value="MerR"/>
    <property type="match status" value="1"/>
</dbReference>
<keyword evidence="7" id="KW-1185">Reference proteome</keyword>
<evidence type="ECO:0000256" key="2">
    <source>
        <dbReference type="ARBA" id="ARBA00023125"/>
    </source>
</evidence>
<evidence type="ECO:0000256" key="3">
    <source>
        <dbReference type="ARBA" id="ARBA00023163"/>
    </source>
</evidence>
<protein>
    <submittedName>
        <fullName evidence="6">MerR family transcriptional regulator</fullName>
    </submittedName>
</protein>
<feature type="region of interest" description="Disordered" evidence="4">
    <location>
        <begin position="122"/>
        <end position="156"/>
    </location>
</feature>
<dbReference type="InterPro" id="IPR047057">
    <property type="entry name" value="MerR_fam"/>
</dbReference>
<evidence type="ECO:0000256" key="1">
    <source>
        <dbReference type="ARBA" id="ARBA00023015"/>
    </source>
</evidence>
<dbReference type="SMART" id="SM00422">
    <property type="entry name" value="HTH_MERR"/>
    <property type="match status" value="1"/>
</dbReference>
<evidence type="ECO:0000259" key="5">
    <source>
        <dbReference type="PROSITE" id="PS50937"/>
    </source>
</evidence>
<dbReference type="InterPro" id="IPR000551">
    <property type="entry name" value="MerR-type_HTH_dom"/>
</dbReference>
<dbReference type="PANTHER" id="PTHR30204">
    <property type="entry name" value="REDOX-CYCLING DRUG-SENSING TRANSCRIPTIONAL ACTIVATOR SOXR"/>
    <property type="match status" value="1"/>
</dbReference>
<dbReference type="InterPro" id="IPR009061">
    <property type="entry name" value="DNA-bd_dom_put_sf"/>
</dbReference>
<feature type="compositionally biased region" description="Basic and acidic residues" evidence="4">
    <location>
        <begin position="139"/>
        <end position="156"/>
    </location>
</feature>
<dbReference type="RefSeq" id="WP_376948411.1">
    <property type="nucleotide sequence ID" value="NZ_CP171449.1"/>
</dbReference>
<dbReference type="SUPFAM" id="SSF46955">
    <property type="entry name" value="Putative DNA-binding domain"/>
    <property type="match status" value="1"/>
</dbReference>
<sequence length="156" mass="18203">MSKYLTISQLAARFGLSAHTLRYYERIGLLDPVGRDSSGHRVFVEKDLLWMEFLLRLRSTGMPIRRMQRYAELRRQGETTLAARRQLLEEHRQAVARRLDELGRSLAALDGKIGIYRQLEDEVNTRESSANRDQQPSFDHSDRSEHDRHGQPDARK</sequence>
<dbReference type="Gene3D" id="1.10.1660.10">
    <property type="match status" value="1"/>
</dbReference>
<organism evidence="6 7">
    <name type="scientific">Azorhizophilus paspali</name>
    <name type="common">Azotobacter paspali</name>
    <dbReference type="NCBI Taxonomy" id="69963"/>
    <lineage>
        <taxon>Bacteria</taxon>
        <taxon>Pseudomonadati</taxon>
        <taxon>Pseudomonadota</taxon>
        <taxon>Gammaproteobacteria</taxon>
        <taxon>Pseudomonadales</taxon>
        <taxon>Pseudomonadaceae</taxon>
        <taxon>Azorhizophilus</taxon>
    </lineage>
</organism>
<feature type="compositionally biased region" description="Polar residues" evidence="4">
    <location>
        <begin position="126"/>
        <end position="138"/>
    </location>
</feature>
<keyword evidence="2" id="KW-0238">DNA-binding</keyword>
<dbReference type="PRINTS" id="PR00040">
    <property type="entry name" value="HTHMERR"/>
</dbReference>
<evidence type="ECO:0000313" key="7">
    <source>
        <dbReference type="Proteomes" id="UP001589891"/>
    </source>
</evidence>
<dbReference type="PANTHER" id="PTHR30204:SF98">
    <property type="entry name" value="HTH-TYPE TRANSCRIPTIONAL REGULATOR ADHR"/>
    <property type="match status" value="1"/>
</dbReference>
<evidence type="ECO:0000313" key="6">
    <source>
        <dbReference type="EMBL" id="MFC0711570.1"/>
    </source>
</evidence>
<comment type="caution">
    <text evidence="6">The sequence shown here is derived from an EMBL/GenBank/DDBJ whole genome shotgun (WGS) entry which is preliminary data.</text>
</comment>
<keyword evidence="3" id="KW-0804">Transcription</keyword>
<dbReference type="Pfam" id="PF09278">
    <property type="entry name" value="MerR-DNA-bind"/>
    <property type="match status" value="1"/>
</dbReference>
<proteinExistence type="predicted"/>
<dbReference type="Proteomes" id="UP001589891">
    <property type="component" value="Unassembled WGS sequence"/>
</dbReference>
<reference evidence="6 7" key="1">
    <citation type="submission" date="2024-09" db="EMBL/GenBank/DDBJ databases">
        <authorList>
            <person name="Sun Q."/>
            <person name="Mori K."/>
        </authorList>
    </citation>
    <scope>NUCLEOTIDE SEQUENCE [LARGE SCALE GENOMIC DNA]</scope>
    <source>
        <strain evidence="6 7">NCAIM B.01794</strain>
    </source>
</reference>